<dbReference type="PANTHER" id="PTHR33594:SF1">
    <property type="entry name" value="HD_PDEASE DOMAIN-CONTAINING PROTEIN"/>
    <property type="match status" value="1"/>
</dbReference>
<proteinExistence type="predicted"/>
<reference evidence="2 3" key="1">
    <citation type="journal article" date="2024" name="Nat. Commun.">
        <title>Phylogenomics reveals the evolutionary origins of lichenization in chlorophyte algae.</title>
        <authorList>
            <person name="Puginier C."/>
            <person name="Libourel C."/>
            <person name="Otte J."/>
            <person name="Skaloud P."/>
            <person name="Haon M."/>
            <person name="Grisel S."/>
            <person name="Petersen M."/>
            <person name="Berrin J.G."/>
            <person name="Delaux P.M."/>
            <person name="Dal Grande F."/>
            <person name="Keller J."/>
        </authorList>
    </citation>
    <scope>NUCLEOTIDE SEQUENCE [LARGE SCALE GENOMIC DNA]</scope>
    <source>
        <strain evidence="2 3">SAG 216-7</strain>
    </source>
</reference>
<dbReference type="PANTHER" id="PTHR33594">
    <property type="entry name" value="SUPERFAMILY HYDROLASE, PUTATIVE (AFU_ORTHOLOGUE AFUA_1G03035)-RELATED"/>
    <property type="match status" value="1"/>
</dbReference>
<comment type="caution">
    <text evidence="2">The sequence shown here is derived from an EMBL/GenBank/DDBJ whole genome shotgun (WGS) entry which is preliminary data.</text>
</comment>
<sequence>MLELAATELFVRQELTKVGPDASHDWWHIERVRRLALSLAEQENLGAASREIIEHAALLHDVADWKYSGSENASRNTVQAFLESQGVERDTMDAILGILAGVGFKDELAGGCQNITKELAVVQDADRLDAIGAVGIARCFTYGGRFNRVLHDPSILPRDALTKQAYMDRNFQQTTINHFHEKLLRLKDMMKTDAGKRMALHRHRVMEDFLTEFGREWDGKA</sequence>
<dbReference type="SUPFAM" id="SSF109604">
    <property type="entry name" value="HD-domain/PDEase-like"/>
    <property type="match status" value="1"/>
</dbReference>
<keyword evidence="3" id="KW-1185">Reference proteome</keyword>
<dbReference type="InterPro" id="IPR006674">
    <property type="entry name" value="HD_domain"/>
</dbReference>
<dbReference type="Pfam" id="PF01966">
    <property type="entry name" value="HD"/>
    <property type="match status" value="1"/>
</dbReference>
<dbReference type="InterPro" id="IPR003607">
    <property type="entry name" value="HD/PDEase_dom"/>
</dbReference>
<accession>A0ABR2YN36</accession>
<dbReference type="Gene3D" id="1.20.58.1910">
    <property type="match status" value="1"/>
</dbReference>
<evidence type="ECO:0000259" key="1">
    <source>
        <dbReference type="SMART" id="SM00471"/>
    </source>
</evidence>
<name>A0ABR2YN36_9CHLO</name>
<organism evidence="2 3">
    <name type="scientific">Coccomyxa subellipsoidea</name>
    <dbReference type="NCBI Taxonomy" id="248742"/>
    <lineage>
        <taxon>Eukaryota</taxon>
        <taxon>Viridiplantae</taxon>
        <taxon>Chlorophyta</taxon>
        <taxon>core chlorophytes</taxon>
        <taxon>Trebouxiophyceae</taxon>
        <taxon>Trebouxiophyceae incertae sedis</taxon>
        <taxon>Coccomyxaceae</taxon>
        <taxon>Coccomyxa</taxon>
    </lineage>
</organism>
<feature type="domain" description="HD/PDEase" evidence="1">
    <location>
        <begin position="21"/>
        <end position="140"/>
    </location>
</feature>
<dbReference type="Gene3D" id="1.10.472.50">
    <property type="entry name" value="HD-domain/PDEase-like"/>
    <property type="match status" value="1"/>
</dbReference>
<dbReference type="CDD" id="cd00077">
    <property type="entry name" value="HDc"/>
    <property type="match status" value="1"/>
</dbReference>
<dbReference type="SMART" id="SM00471">
    <property type="entry name" value="HDc"/>
    <property type="match status" value="1"/>
</dbReference>
<gene>
    <name evidence="2" type="ORF">WJX75_006700</name>
</gene>
<protein>
    <recommendedName>
        <fullName evidence="1">HD/PDEase domain-containing protein</fullName>
    </recommendedName>
</protein>
<evidence type="ECO:0000313" key="2">
    <source>
        <dbReference type="EMBL" id="KAK9908359.1"/>
    </source>
</evidence>
<dbReference type="Proteomes" id="UP001491310">
    <property type="component" value="Unassembled WGS sequence"/>
</dbReference>
<dbReference type="EMBL" id="JALJOT010000008">
    <property type="protein sequence ID" value="KAK9908359.1"/>
    <property type="molecule type" value="Genomic_DNA"/>
</dbReference>
<evidence type="ECO:0000313" key="3">
    <source>
        <dbReference type="Proteomes" id="UP001491310"/>
    </source>
</evidence>